<feature type="compositionally biased region" description="Low complexity" evidence="1">
    <location>
        <begin position="1"/>
        <end position="15"/>
    </location>
</feature>
<dbReference type="AlphaFoldDB" id="A0A5D4T008"/>
<reference evidence="2 3" key="1">
    <citation type="submission" date="2019-08" db="EMBL/GenBank/DDBJ databases">
        <title>Bacillus genomes from the desert of Cuatro Cienegas, Coahuila.</title>
        <authorList>
            <person name="Olmedo-Alvarez G."/>
        </authorList>
    </citation>
    <scope>NUCLEOTIDE SEQUENCE [LARGE SCALE GENOMIC DNA]</scope>
    <source>
        <strain evidence="2 3">CH28_1T</strain>
    </source>
</reference>
<evidence type="ECO:0000313" key="2">
    <source>
        <dbReference type="EMBL" id="TYS68997.1"/>
    </source>
</evidence>
<gene>
    <name evidence="2" type="ORF">FZC76_08710</name>
</gene>
<evidence type="ECO:0000313" key="3">
    <source>
        <dbReference type="Proteomes" id="UP000322524"/>
    </source>
</evidence>
<sequence length="65" mass="7077">METPQAKAEEAPAAPLGKRSHLRKGTAAINQFIQISISTGRVSFPVFLTLKSCSAGRMDRVGEYR</sequence>
<protein>
    <submittedName>
        <fullName evidence="2">Uncharacterized protein</fullName>
    </submittedName>
</protein>
<name>A0A5D4T008_9BACI</name>
<dbReference type="EMBL" id="VTEV01000003">
    <property type="protein sequence ID" value="TYS68997.1"/>
    <property type="molecule type" value="Genomic_DNA"/>
</dbReference>
<dbReference type="Proteomes" id="UP000322524">
    <property type="component" value="Unassembled WGS sequence"/>
</dbReference>
<evidence type="ECO:0000256" key="1">
    <source>
        <dbReference type="SAM" id="MobiDB-lite"/>
    </source>
</evidence>
<organism evidence="2 3">
    <name type="scientific">Sutcliffiella horikoshii</name>
    <dbReference type="NCBI Taxonomy" id="79883"/>
    <lineage>
        <taxon>Bacteria</taxon>
        <taxon>Bacillati</taxon>
        <taxon>Bacillota</taxon>
        <taxon>Bacilli</taxon>
        <taxon>Bacillales</taxon>
        <taxon>Bacillaceae</taxon>
        <taxon>Sutcliffiella</taxon>
    </lineage>
</organism>
<accession>A0A5D4T008</accession>
<feature type="region of interest" description="Disordered" evidence="1">
    <location>
        <begin position="1"/>
        <end position="20"/>
    </location>
</feature>
<proteinExistence type="predicted"/>
<comment type="caution">
    <text evidence="2">The sequence shown here is derived from an EMBL/GenBank/DDBJ whole genome shotgun (WGS) entry which is preliminary data.</text>
</comment>